<keyword evidence="3" id="KW-0067">ATP-binding</keyword>
<dbReference type="Proteomes" id="UP000001409">
    <property type="component" value="Chromosome"/>
</dbReference>
<dbReference type="InterPro" id="IPR004408">
    <property type="entry name" value="Biotin_CoA_COase_ligase"/>
</dbReference>
<dbReference type="NCBIfam" id="TIGR00121">
    <property type="entry name" value="birA_ligase"/>
    <property type="match status" value="1"/>
</dbReference>
<dbReference type="PANTHER" id="PTHR12835">
    <property type="entry name" value="BIOTIN PROTEIN LIGASE"/>
    <property type="match status" value="1"/>
</dbReference>
<evidence type="ECO:0000256" key="3">
    <source>
        <dbReference type="ARBA" id="ARBA00022840"/>
    </source>
</evidence>
<dbReference type="GO" id="GO:0005737">
    <property type="term" value="C:cytoplasm"/>
    <property type="evidence" value="ECO:0007669"/>
    <property type="project" value="TreeGrafter"/>
</dbReference>
<dbReference type="SUPFAM" id="SSF50037">
    <property type="entry name" value="C-terminal domain of transcriptional repressors"/>
    <property type="match status" value="1"/>
</dbReference>
<dbReference type="AlphaFoldDB" id="Q8FRM1"/>
<evidence type="ECO:0000259" key="6">
    <source>
        <dbReference type="PROSITE" id="PS51733"/>
    </source>
</evidence>
<keyword evidence="1" id="KW-0436">Ligase</keyword>
<proteinExistence type="predicted"/>
<dbReference type="Pfam" id="PF03099">
    <property type="entry name" value="BPL_LplA_LipB"/>
    <property type="match status" value="1"/>
</dbReference>
<keyword evidence="4" id="KW-0092">Biotin</keyword>
<protein>
    <recommendedName>
        <fullName evidence="5">biotin--[biotin carboxyl-carrier protein] ligase</fullName>
        <ecNumber evidence="5">6.3.4.15</ecNumber>
    </recommendedName>
</protein>
<dbReference type="GO" id="GO:0004077">
    <property type="term" value="F:biotin--[biotin carboxyl-carrier protein] ligase activity"/>
    <property type="evidence" value="ECO:0007669"/>
    <property type="project" value="UniProtKB-EC"/>
</dbReference>
<accession>Q8FRM1</accession>
<dbReference type="Pfam" id="PF02237">
    <property type="entry name" value="BPL_C"/>
    <property type="match status" value="1"/>
</dbReference>
<name>Q8FRM1_COREF</name>
<reference evidence="7 8" key="1">
    <citation type="journal article" date="2003" name="Genome Res.">
        <title>Comparative complete genome sequence analysis of the amino acid replacements responsible for the thermostability of Corynebacterium efficiens.</title>
        <authorList>
            <person name="Nishio Y."/>
            <person name="Nakamura Y."/>
            <person name="Kawarabayasi Y."/>
            <person name="Usuda Y."/>
            <person name="Kimura E."/>
            <person name="Sugimoto S."/>
            <person name="Matsui K."/>
            <person name="Yamagishi A."/>
            <person name="Kikuchi H."/>
            <person name="Ikeo K."/>
            <person name="Gojobori T."/>
        </authorList>
    </citation>
    <scope>NUCLEOTIDE SEQUENCE [LARGE SCALE GENOMIC DNA]</scope>
    <source>
        <strain evidence="8">DSM 44549 / YS-314 / AJ 12310 / JCM 11189 / NBRC 100395</strain>
    </source>
</reference>
<evidence type="ECO:0000313" key="7">
    <source>
        <dbReference type="EMBL" id="BAC17550.1"/>
    </source>
</evidence>
<keyword evidence="8" id="KW-1185">Reference proteome</keyword>
<dbReference type="InterPro" id="IPR003142">
    <property type="entry name" value="BPL_C"/>
</dbReference>
<evidence type="ECO:0000313" key="8">
    <source>
        <dbReference type="Proteomes" id="UP000001409"/>
    </source>
</evidence>
<sequence length="275" mass="29717">MTPMTSSTGDFPPSRQPLDITRLRAALVDHGPYTRVDYTPTTGSTNGDLLDADREGAPDWTVATTDYQDRGRGRLGRPWTAPEGSQAIFSVLFRPRPSLLEHLGTVPLACGLALIDTLRSFGVDGVGLKWPNDVLINGRKLCGILVEATSLDTTPAVVIGIGINLNLTTGELPVPHATSLALEGYDIDRTDLLIRVLGHIHARISDWERGETVWLDDYRAVCSSLGQDVRVILPGDRELLGVAVGIAEGGQLMVRDEEGTIHTLSAGEVTHLRLQ</sequence>
<dbReference type="Gene3D" id="2.30.30.100">
    <property type="match status" value="1"/>
</dbReference>
<organism evidence="7 8">
    <name type="scientific">Corynebacterium efficiens (strain DSM 44549 / YS-314 / AJ 12310 / JCM 11189 / NBRC 100395)</name>
    <dbReference type="NCBI Taxonomy" id="196164"/>
    <lineage>
        <taxon>Bacteria</taxon>
        <taxon>Bacillati</taxon>
        <taxon>Actinomycetota</taxon>
        <taxon>Actinomycetes</taxon>
        <taxon>Mycobacteriales</taxon>
        <taxon>Corynebacteriaceae</taxon>
        <taxon>Corynebacterium</taxon>
    </lineage>
</organism>
<evidence type="ECO:0000256" key="5">
    <source>
        <dbReference type="ARBA" id="ARBA00024227"/>
    </source>
</evidence>
<dbReference type="InterPro" id="IPR008988">
    <property type="entry name" value="Transcriptional_repressor_C"/>
</dbReference>
<evidence type="ECO:0000256" key="4">
    <source>
        <dbReference type="ARBA" id="ARBA00023267"/>
    </source>
</evidence>
<dbReference type="InterPro" id="IPR004143">
    <property type="entry name" value="BPL_LPL_catalytic"/>
</dbReference>
<dbReference type="HOGENOM" id="CLU_051096_5_0_11"/>
<dbReference type="CDD" id="cd16442">
    <property type="entry name" value="BPL"/>
    <property type="match status" value="1"/>
</dbReference>
<dbReference type="PROSITE" id="PS51733">
    <property type="entry name" value="BPL_LPL_CATALYTIC"/>
    <property type="match status" value="1"/>
</dbReference>
<dbReference type="eggNOG" id="COG0340">
    <property type="taxonomic scope" value="Bacteria"/>
</dbReference>
<dbReference type="EC" id="6.3.4.15" evidence="5"/>
<dbReference type="STRING" id="196164.gene:10741142"/>
<feature type="domain" description="BPL/LPL catalytic" evidence="6">
    <location>
        <begin position="29"/>
        <end position="208"/>
    </location>
</feature>
<evidence type="ECO:0000256" key="1">
    <source>
        <dbReference type="ARBA" id="ARBA00022598"/>
    </source>
</evidence>
<dbReference type="EMBL" id="BA000035">
    <property type="protein sequence ID" value="BAC17550.1"/>
    <property type="molecule type" value="Genomic_DNA"/>
</dbReference>
<keyword evidence="2" id="KW-0547">Nucleotide-binding</keyword>
<dbReference type="PANTHER" id="PTHR12835:SF5">
    <property type="entry name" value="BIOTIN--PROTEIN LIGASE"/>
    <property type="match status" value="1"/>
</dbReference>
<dbReference type="Gene3D" id="3.30.930.10">
    <property type="entry name" value="Bira Bifunctional Protein, Domain 2"/>
    <property type="match status" value="1"/>
</dbReference>
<dbReference type="SUPFAM" id="SSF55681">
    <property type="entry name" value="Class II aaRS and biotin synthetases"/>
    <property type="match status" value="1"/>
</dbReference>
<dbReference type="GO" id="GO:0005524">
    <property type="term" value="F:ATP binding"/>
    <property type="evidence" value="ECO:0007669"/>
    <property type="project" value="UniProtKB-KW"/>
</dbReference>
<evidence type="ECO:0000256" key="2">
    <source>
        <dbReference type="ARBA" id="ARBA00022741"/>
    </source>
</evidence>
<dbReference type="KEGG" id="cef:CE0740"/>
<dbReference type="InterPro" id="IPR045864">
    <property type="entry name" value="aa-tRNA-synth_II/BPL/LPL"/>
</dbReference>